<proteinExistence type="predicted"/>
<sequence length="43" mass="5398">MPCFHKWSEWVVIQFRLYTKIPEYQRRKCTKCGKTQIQWISSY</sequence>
<accession>A0AA49BS82</accession>
<gene>
    <name evidence="1" type="primary">23</name>
    <name evidence="2" type="synonym">279</name>
    <name evidence="1" type="ORF">SEA_TOMAS_23</name>
    <name evidence="2" type="ORF">SEA_TOMAS_279</name>
</gene>
<organism evidence="1 3">
    <name type="scientific">Streptomyces phage Tomas</name>
    <dbReference type="NCBI Taxonomy" id="2914443"/>
    <lineage>
        <taxon>Viruses</taxon>
        <taxon>Duplodnaviria</taxon>
        <taxon>Heunggongvirae</taxon>
        <taxon>Uroviricota</taxon>
        <taxon>Caudoviricetes</taxon>
        <taxon>Stanwilliamsviridae</taxon>
        <taxon>Boydwoodruffvirinae</taxon>
        <taxon>Tomasvirus</taxon>
        <taxon>Tomasvirus tomas</taxon>
    </lineage>
</organism>
<reference evidence="1" key="1">
    <citation type="submission" date="2021-12" db="EMBL/GenBank/DDBJ databases">
        <authorList>
            <person name="Khadka S."/>
            <person name="Uribe D.A."/>
            <person name="Klipsch I.N."/>
            <person name="Rene S.R."/>
            <person name="Jimenez M.L."/>
            <person name="Saini B.K."/>
            <person name="Zugasti M."/>
            <person name="Bullon R.M."/>
            <person name="Sharp C.D."/>
            <person name="Kapinga K.O."/>
            <person name="Warner C.P."/>
            <person name="Sarinana J."/>
            <person name="Jimenez A."/>
            <person name="Layton S.R."/>
            <person name="Nayek S."/>
            <person name="Hughes L.E."/>
            <person name="Garlena R.A."/>
            <person name="Russell D.A."/>
            <person name="Jacobs-Sera D."/>
            <person name="Hatfull G.F."/>
        </authorList>
    </citation>
    <scope>NUCLEOTIDE SEQUENCE</scope>
</reference>
<dbReference type="KEGG" id="vg:77926743"/>
<evidence type="ECO:0000313" key="3">
    <source>
        <dbReference type="Proteomes" id="UP001202581"/>
    </source>
</evidence>
<evidence type="ECO:0000313" key="1">
    <source>
        <dbReference type="EMBL" id="UMO76214.1"/>
    </source>
</evidence>
<protein>
    <submittedName>
        <fullName evidence="1">Uncharacterized protein</fullName>
    </submittedName>
</protein>
<evidence type="ECO:0000313" key="2">
    <source>
        <dbReference type="EMBL" id="UMO76422.1"/>
    </source>
</evidence>
<dbReference type="EMBL" id="OL829978">
    <property type="protein sequence ID" value="UMO76214.1"/>
    <property type="molecule type" value="Genomic_DNA"/>
</dbReference>
<keyword evidence="3" id="KW-1185">Reference proteome</keyword>
<name>A0AA49BS82_9CAUD</name>
<dbReference type="EMBL" id="OL829978">
    <property type="protein sequence ID" value="UMO76422.1"/>
    <property type="molecule type" value="Genomic_DNA"/>
</dbReference>
<dbReference type="Proteomes" id="UP001202581">
    <property type="component" value="Segment"/>
</dbReference>
<dbReference type="RefSeq" id="YP_010651151.1">
    <property type="nucleotide sequence ID" value="NC_070781.1"/>
</dbReference>
<dbReference type="GeneID" id="77926743"/>